<keyword evidence="2" id="KW-1185">Reference proteome</keyword>
<dbReference type="OrthoDB" id="2939576at2"/>
<dbReference type="EMBL" id="CP001615">
    <property type="protein sequence ID" value="ACQ68959.1"/>
    <property type="molecule type" value="Genomic_DNA"/>
</dbReference>
<dbReference type="HOGENOM" id="CLU_1944462_0_0_9"/>
<dbReference type="KEGG" id="eat:EAT1b_0024"/>
<proteinExistence type="predicted"/>
<name>C4L0P1_EXISA</name>
<dbReference type="RefSeq" id="WP_012726078.1">
    <property type="nucleotide sequence ID" value="NC_012673.1"/>
</dbReference>
<organism evidence="1 2">
    <name type="scientific">Exiguobacterium sp. (strain ATCC BAA-1283 / AT1b)</name>
    <dbReference type="NCBI Taxonomy" id="360911"/>
    <lineage>
        <taxon>Bacteria</taxon>
        <taxon>Bacillati</taxon>
        <taxon>Bacillota</taxon>
        <taxon>Bacilli</taxon>
        <taxon>Bacillales</taxon>
        <taxon>Bacillales Family XII. Incertae Sedis</taxon>
        <taxon>Exiguobacterium</taxon>
    </lineage>
</organism>
<accession>C4L0P1</accession>
<dbReference type="Proteomes" id="UP000000716">
    <property type="component" value="Chromosome"/>
</dbReference>
<dbReference type="AlphaFoldDB" id="C4L0P1"/>
<gene>
    <name evidence="1" type="ordered locus">EAT1b_0024</name>
</gene>
<reference evidence="1 2" key="1">
    <citation type="journal article" date="2011" name="J. Bacteriol.">
        <title>Complete genome sequence of the Thermophilic Bacterium Exiguobacterium sp. AT1b.</title>
        <authorList>
            <person name="Vishnivetskaya T.A."/>
            <person name="Lucas S."/>
            <person name="Copeland A."/>
            <person name="Lapidus A."/>
            <person name="Glavina Del Rio T."/>
            <person name="Dalin E."/>
            <person name="Tice H."/>
            <person name="Bruce D.C."/>
            <person name="Goodwin L.A."/>
            <person name="Pitluck S."/>
            <person name="Saunders E."/>
            <person name="Brettin T."/>
            <person name="Detter C."/>
            <person name="Han C."/>
            <person name="Larimer F."/>
            <person name="Land M.L."/>
            <person name="Hauser L.J."/>
            <person name="Kyrpides N.C."/>
            <person name="Ovchinnikova G."/>
            <person name="Kathariou S."/>
            <person name="Ramaley R.F."/>
            <person name="Rodrigues D.F."/>
            <person name="Hendrix C."/>
            <person name="Richardson P."/>
            <person name="Tiedje J.M."/>
        </authorList>
    </citation>
    <scope>NUCLEOTIDE SEQUENCE [LARGE SCALE GENOMIC DNA]</scope>
    <source>
        <strain evidence="2">ATCC BAA-1283 / AT1b</strain>
    </source>
</reference>
<protein>
    <submittedName>
        <fullName evidence="1">Phage protein</fullName>
    </submittedName>
</protein>
<evidence type="ECO:0000313" key="1">
    <source>
        <dbReference type="EMBL" id="ACQ68959.1"/>
    </source>
</evidence>
<evidence type="ECO:0000313" key="2">
    <source>
        <dbReference type="Proteomes" id="UP000000716"/>
    </source>
</evidence>
<dbReference type="STRING" id="360911.EAT1b_0024"/>
<sequence>MGQRIEGFITKKAILHWLENYSSLRAGDRPVEEVIGSGGGPKSPDGITNSTLNQIMLDQAIENLPPLTRAICKARWVYQFPRRKTMKTLMISEGVYNQHRRAAVDLIYRDLNGEMVNYSELLDKISGKT</sequence>